<gene>
    <name evidence="15 19" type="primary">E1</name>
</gene>
<dbReference type="Pfam" id="PF00524">
    <property type="entry name" value="PPV_E1_N"/>
    <property type="match status" value="1"/>
</dbReference>
<keyword evidence="20" id="KW-1185">Reference proteome</keyword>
<feature type="cross-link" description="Glycyl lysine isopeptide (Lys-Gly) (interchain with G-Cter in SUMO)" evidence="15">
    <location>
        <position position="530"/>
    </location>
</feature>
<evidence type="ECO:0000313" key="19">
    <source>
        <dbReference type="EMBL" id="ADJ96354.1"/>
    </source>
</evidence>
<dbReference type="InterPro" id="IPR027417">
    <property type="entry name" value="P-loop_NTPase"/>
</dbReference>
<dbReference type="InterPro" id="IPR014015">
    <property type="entry name" value="Helicase_SF3_DNA-vir"/>
</dbReference>
<dbReference type="InterPro" id="IPR016393">
    <property type="entry name" value="Rep_E1_papillomaV"/>
</dbReference>
<comment type="subcellular location">
    <subcellularLocation>
        <location evidence="1 15">Host nucleus</location>
    </subcellularLocation>
</comment>
<dbReference type="GO" id="GO:0005524">
    <property type="term" value="F:ATP binding"/>
    <property type="evidence" value="ECO:0007669"/>
    <property type="project" value="UniProtKB-UniRule"/>
</dbReference>
<sequence>MDPPQGTDGDEGCSGWCFVDLEAQEDGVDDNDNDDESVDEEDYAIVNLFDDEDVTQGNSLTVYEAQNRADDERAVQKLKRKLLQSPELDLSPRLSAITIGKKSGKAKRRLFMPGQDSGYGQSVEANVEESVLQTQVSLNFNGEDSGGGGGAPCTVSGAQETPETMIQLLKQANPQAAMMGLFKKTMGISFTDLSRTFQSDKTPCVDWVAVCFGVPLSLIDACTELLQPHCEFGNVTTTPCCTGYLLLLLARFQVAKCRVTVKKLLGNTLHVPEQQILTEPPKIRCPAAAIYWYKKGITGVAKTWGPLPEWLAKMVNVSSNLADAAVFNLSDMIQWAYDNNKTEDADIAYGYAQLADTDRNAEAFLKSNSQAKYVKDCGVMVRLYKKAEMQRTSMKDWIKRRCEEVDGDGDWRPIVSFLKFQGIDMAVFISVLKNFLKGIPKQNCIVICGPPNTGKSLFSVSLIQFLSGKVISFVNSKSHFWLQPLGECKVALLDDATGPAWDYFDTFLRNLVDGNPISLDCKHKAPTQVKCPPLIITSNIDVTASDRWKYLHSRLKLFTFSNPCPLTEQGEPAFNLTPVNWKCFFKRLKTRLGLADDEGEDHGESQQPLKCTARGTDGFV</sequence>
<evidence type="ECO:0000256" key="1">
    <source>
        <dbReference type="ARBA" id="ARBA00004147"/>
    </source>
</evidence>
<keyword evidence="8 15" id="KW-0347">Helicase</keyword>
<dbReference type="InterPro" id="IPR001177">
    <property type="entry name" value="PPV_DNA_helicase_E1_C"/>
</dbReference>
<comment type="catalytic activity">
    <reaction evidence="13 15 16">
        <text>ATP + H2O = ADP + phosphate + H(+)</text>
        <dbReference type="Rhea" id="RHEA:13065"/>
        <dbReference type="ChEBI" id="CHEBI:15377"/>
        <dbReference type="ChEBI" id="CHEBI:15378"/>
        <dbReference type="ChEBI" id="CHEBI:30616"/>
        <dbReference type="ChEBI" id="CHEBI:43474"/>
        <dbReference type="ChEBI" id="CHEBI:456216"/>
        <dbReference type="EC" id="5.6.2.4"/>
    </reaction>
</comment>
<keyword evidence="7 15" id="KW-0378">Hydrolase</keyword>
<dbReference type="Gene3D" id="3.40.1310.10">
    <property type="match status" value="1"/>
</dbReference>
<comment type="PTM">
    <text evidence="15">Phosphorylated.</text>
</comment>
<dbReference type="EC" id="5.6.2.4" evidence="15 16"/>
<organism evidence="19 20">
    <name type="scientific">Phocoena phocoena papillomavirus 4</name>
    <dbReference type="NCBI Taxonomy" id="706527"/>
    <lineage>
        <taxon>Viruses</taxon>
        <taxon>Monodnaviria</taxon>
        <taxon>Shotokuvirae</taxon>
        <taxon>Cossaviricota</taxon>
        <taxon>Papovaviricetes</taxon>
        <taxon>Zurhausenvirales</taxon>
        <taxon>Papillomaviridae</taxon>
        <taxon>Firstpapillomavirinae</taxon>
        <taxon>Dyopipapillomavirus</taxon>
        <taxon>Dyopipapillomavirus 1</taxon>
    </lineage>
</organism>
<keyword evidence="15" id="KW-1017">Isopeptide bond</keyword>
<dbReference type="KEGG" id="vg:13097033"/>
<dbReference type="GO" id="GO:0006260">
    <property type="term" value="P:DNA replication"/>
    <property type="evidence" value="ECO:0007669"/>
    <property type="project" value="UniProtKB-UniRule"/>
</dbReference>
<dbReference type="InterPro" id="IPR046935">
    <property type="entry name" value="PPV_E1_DBD_sf"/>
</dbReference>
<dbReference type="GO" id="GO:0016887">
    <property type="term" value="F:ATP hydrolysis activity"/>
    <property type="evidence" value="ECO:0007669"/>
    <property type="project" value="RHEA"/>
</dbReference>
<feature type="short sequence motif" description="Nuclear localization signal" evidence="15">
    <location>
        <begin position="79"/>
        <end position="81"/>
    </location>
</feature>
<comment type="subunit">
    <text evidence="15">Can form hexamers. Interacts with E2 protein; this interaction increases E1 DNA binding specificity. Interacts with host DNA polymerase subunit POLA2. Interacts with host single stranded DNA-binding protein RPA1. Interacts with host TOP1; this interaction stimulates the enzymatic activity of TOP1.</text>
</comment>
<evidence type="ECO:0000256" key="14">
    <source>
        <dbReference type="ARBA" id="ARBA00093297"/>
    </source>
</evidence>
<keyword evidence="3 15" id="KW-0597">Phosphoprotein</keyword>
<feature type="short sequence motif" description="Nuclear export signal" evidence="15">
    <location>
        <begin position="90"/>
        <end position="99"/>
    </location>
</feature>
<dbReference type="GO" id="GO:0043138">
    <property type="term" value="F:3'-5' DNA helicase activity"/>
    <property type="evidence" value="ECO:0007669"/>
    <property type="project" value="UniProtKB-UniRule"/>
</dbReference>
<dbReference type="SUPFAM" id="SSF52540">
    <property type="entry name" value="P-loop containing nucleoside triphosphate hydrolases"/>
    <property type="match status" value="1"/>
</dbReference>
<dbReference type="EMBL" id="GU117623">
    <property type="protein sequence ID" value="ADJ96354.1"/>
    <property type="molecule type" value="Genomic_DNA"/>
</dbReference>
<accession>F2VIS1</accession>
<dbReference type="Pfam" id="PF20450">
    <property type="entry name" value="PPV_E1_DBD"/>
    <property type="match status" value="1"/>
</dbReference>
<comment type="similarity">
    <text evidence="15 16">Belongs to the papillomaviridae E1 protein family.</text>
</comment>
<dbReference type="SUPFAM" id="SSF55464">
    <property type="entry name" value="Origin of replication-binding domain, RBD-like"/>
    <property type="match status" value="1"/>
</dbReference>
<evidence type="ECO:0000256" key="6">
    <source>
        <dbReference type="ARBA" id="ARBA00022741"/>
    </source>
</evidence>
<evidence type="ECO:0000259" key="18">
    <source>
        <dbReference type="PROSITE" id="PS51206"/>
    </source>
</evidence>
<dbReference type="PIRSF" id="PIRSF003383">
    <property type="entry name" value="Rep_E1_papillomaV"/>
    <property type="match status" value="1"/>
</dbReference>
<evidence type="ECO:0000256" key="9">
    <source>
        <dbReference type="ARBA" id="ARBA00022840"/>
    </source>
</evidence>
<keyword evidence="15" id="KW-0832">Ubl conjugation</keyword>
<proteinExistence type="inferred from homology"/>
<dbReference type="PROSITE" id="PS51206">
    <property type="entry name" value="SF3_HELICASE_1"/>
    <property type="match status" value="1"/>
</dbReference>
<evidence type="ECO:0000256" key="16">
    <source>
        <dbReference type="PIRNR" id="PIRNR003383"/>
    </source>
</evidence>
<evidence type="ECO:0000256" key="10">
    <source>
        <dbReference type="ARBA" id="ARBA00023125"/>
    </source>
</evidence>
<evidence type="ECO:0000256" key="2">
    <source>
        <dbReference type="ARBA" id="ARBA00022518"/>
    </source>
</evidence>
<feature type="modified residue" description="Phosphoserine; by host" evidence="15">
    <location>
        <position position="85"/>
    </location>
</feature>
<comment type="caution">
    <text evidence="15">Lacks conserved residue(s) required for the propagation of feature annotation.</text>
</comment>
<feature type="domain" description="SF3 helicase" evidence="18">
    <location>
        <begin position="423"/>
        <end position="573"/>
    </location>
</feature>
<dbReference type="OrthoDB" id="4795at10239"/>
<evidence type="ECO:0000256" key="3">
    <source>
        <dbReference type="ARBA" id="ARBA00022553"/>
    </source>
</evidence>
<feature type="region of interest" description="Disordered" evidence="17">
    <location>
        <begin position="596"/>
        <end position="620"/>
    </location>
</feature>
<evidence type="ECO:0000256" key="17">
    <source>
        <dbReference type="SAM" id="MobiDB-lite"/>
    </source>
</evidence>
<evidence type="ECO:0000256" key="7">
    <source>
        <dbReference type="ARBA" id="ARBA00022801"/>
    </source>
</evidence>
<feature type="binding site" evidence="15">
    <location>
        <begin position="449"/>
        <end position="456"/>
    </location>
    <ligand>
        <name>ATP</name>
        <dbReference type="ChEBI" id="CHEBI:30616"/>
    </ligand>
</feature>
<comment type="PTM">
    <text evidence="15">Sumoylated.</text>
</comment>
<evidence type="ECO:0000256" key="4">
    <source>
        <dbReference type="ARBA" id="ARBA00022562"/>
    </source>
</evidence>
<dbReference type="RefSeq" id="YP_006470635.1">
    <property type="nucleotide sequence ID" value="NC_018076.1"/>
</dbReference>
<name>F2VIS1_9PAPI</name>
<dbReference type="Gene3D" id="1.10.10.510">
    <property type="entry name" value="Zinc finger, large T-antigen D1 domain"/>
    <property type="match status" value="1"/>
</dbReference>
<evidence type="ECO:0000256" key="5">
    <source>
        <dbReference type="ARBA" id="ARBA00022705"/>
    </source>
</evidence>
<dbReference type="HAMAP" id="MF_04000">
    <property type="entry name" value="PPV_E1"/>
    <property type="match status" value="1"/>
</dbReference>
<protein>
    <recommendedName>
        <fullName evidence="15 16">Replication protein E1</fullName>
        <ecNumber evidence="15 16">5.6.2.4</ecNumber>
    </recommendedName>
    <alternativeName>
        <fullName evidence="15">ATP-dependent helicase E1</fullName>
    </alternativeName>
    <alternativeName>
        <fullName evidence="15">DNA 3'-5' helicase E1</fullName>
    </alternativeName>
</protein>
<dbReference type="InterPro" id="IPR014000">
    <property type="entry name" value="PPV_DNA_helicase_E1_N"/>
</dbReference>
<comment type="function">
    <text evidence="14 15">ATP-dependent DNA 3'-5' helicase required for initiation of viral DNA replication. It forms a complex with the viral E2 protein. The E1-E2 complex binds to the replication origin which contains binding sites for both proteins. During the initial step, a dimer of E1 interacts with a dimer of protein E2 leading to a complex that binds the viral origin of replication with high specificity. Then, a second dimer of E1 displaces the E2 dimer in an ATP-dependent manner to form the E1 tetramer. Following this, two E1 monomers are added to each half of the site, which results in the formation of two E1 trimers on the viral ori. Subsequently, two hexamers will be created. The double hexamer acts as a bi-directional helicase machinery and unwinds the viral DNA and then recruits the host DNA polymerase to start replication.</text>
</comment>
<evidence type="ECO:0000256" key="11">
    <source>
        <dbReference type="ARBA" id="ARBA00023235"/>
    </source>
</evidence>
<dbReference type="GO" id="GO:0042025">
    <property type="term" value="C:host cell nucleus"/>
    <property type="evidence" value="ECO:0007669"/>
    <property type="project" value="UniProtKB-SubCell"/>
</dbReference>
<dbReference type="GO" id="GO:0003677">
    <property type="term" value="F:DNA binding"/>
    <property type="evidence" value="ECO:0007669"/>
    <property type="project" value="UniProtKB-UniRule"/>
</dbReference>
<dbReference type="Proteomes" id="UP000052091">
    <property type="component" value="Segment"/>
</dbReference>
<dbReference type="InterPro" id="IPR037102">
    <property type="entry name" value="Znf_lg_T-Ag_D1_dom_sf"/>
</dbReference>
<evidence type="ECO:0000256" key="12">
    <source>
        <dbReference type="ARBA" id="ARBA00034617"/>
    </source>
</evidence>
<reference evidence="19 20" key="1">
    <citation type="journal article" date="2011" name="Mol. Phylogenet. Evol.">
        <title>Modular organizations of novel cetacean papillomaviruses.</title>
        <authorList>
            <person name="Gottschling M."/>
            <person name="Bravo I.G."/>
            <person name="Schulz E."/>
            <person name="Bracho M.A."/>
            <person name="Deaville R."/>
            <person name="Jepson P.D."/>
            <person name="Bressem M.F."/>
            <person name="Stockfleth E."/>
            <person name="Nindl I."/>
        </authorList>
    </citation>
    <scope>NUCLEOTIDE SEQUENCE [LARGE SCALE GENOMIC DNA]</scope>
</reference>
<comment type="function">
    <text evidence="16">ATP-dependent DNA helicase required for initiation of viral DNA replication. It forms a complex with the viral E2 protein. The E1-E2 complex binds to the replication origin which contains binding sites for both proteins.</text>
</comment>
<evidence type="ECO:0000256" key="13">
    <source>
        <dbReference type="ARBA" id="ARBA00048988"/>
    </source>
</evidence>
<keyword evidence="6 15" id="KW-0547">Nucleotide-binding</keyword>
<evidence type="ECO:0000313" key="20">
    <source>
        <dbReference type="Proteomes" id="UP000052091"/>
    </source>
</evidence>
<keyword evidence="9 15" id="KW-0067">ATP-binding</keyword>
<comment type="catalytic activity">
    <reaction evidence="12 15">
        <text>Couples ATP hydrolysis with the unwinding of duplex DNA by translocating in the 3'-5' direction.</text>
        <dbReference type="EC" id="5.6.2.4"/>
    </reaction>
</comment>
<dbReference type="GeneID" id="13097033"/>
<dbReference type="Gene3D" id="3.40.50.300">
    <property type="entry name" value="P-loop containing nucleotide triphosphate hydrolases"/>
    <property type="match status" value="1"/>
</dbReference>
<feature type="modified residue" description="Phosphoserine; by host" evidence="15">
    <location>
        <position position="91"/>
    </location>
</feature>
<keyword evidence="11 15" id="KW-0413">Isomerase</keyword>
<keyword evidence="2 15" id="KW-0244">Early protein</keyword>
<dbReference type="InterPro" id="IPR046832">
    <property type="entry name" value="PPV_E1_DBD"/>
</dbReference>
<keyword evidence="10 15" id="KW-0238">DNA-binding</keyword>
<dbReference type="Pfam" id="PF00519">
    <property type="entry name" value="PPV_E1_C"/>
    <property type="match status" value="1"/>
</dbReference>
<keyword evidence="4 15" id="KW-1048">Host nucleus</keyword>
<evidence type="ECO:0000256" key="8">
    <source>
        <dbReference type="ARBA" id="ARBA00022806"/>
    </source>
</evidence>
<keyword evidence="5 15" id="KW-0235">DNA replication</keyword>
<evidence type="ECO:0000256" key="15">
    <source>
        <dbReference type="HAMAP-Rule" id="MF_04000"/>
    </source>
</evidence>